<reference evidence="1" key="1">
    <citation type="submission" date="2021-01" db="EMBL/GenBank/DDBJ databases">
        <authorList>
            <person name="Sun Q."/>
        </authorList>
    </citation>
    <scope>NUCLEOTIDE SEQUENCE</scope>
    <source>
        <strain evidence="1">YIM B02566</strain>
    </source>
</reference>
<sequence>MTPERLAVFFDDIVLAVRTPDGLFDQMPSPLLDYQLPSVEGPDRIANMRSILKRGPMAGDIDWFPGHAATDAEILLFHEAPYLATVKEWDKEGAWATSTTYLPKGGLAAVRASAGCAIDAVRHVLAGKVRRSYALVRPPGHHAAPAVADGYCFVNAVGVAALDALSRGCRRVAVVDWDVHHGNGTQEGFYERADVLTISIHMDHGPWGASHPQTGGVDEVGRGTGKGYNINLPLPMGCGDDTYIHLTETCVLPALDRFKPDLIIVANGQDAGQFDPNGRQLVTMRGFHRLAGLLRDAADRLCAGRLVAIQEGGYNPAHAAFCAYAIAAGLTGHALDIKDPLAFYPEDGPLAEAIVTVLVKRHPLAAQWFAKTEKT</sequence>
<protein>
    <submittedName>
        <fullName evidence="1">Class II histone deacetylase</fullName>
    </submittedName>
</protein>
<comment type="caution">
    <text evidence="1">The sequence shown here is derived from an EMBL/GenBank/DDBJ whole genome shotgun (WGS) entry which is preliminary data.</text>
</comment>
<name>A0ACC5RAA5_9HYPH</name>
<dbReference type="Proteomes" id="UP000616151">
    <property type="component" value="Unassembled WGS sequence"/>
</dbReference>
<evidence type="ECO:0000313" key="2">
    <source>
        <dbReference type="Proteomes" id="UP000616151"/>
    </source>
</evidence>
<gene>
    <name evidence="1" type="ORF">JHL16_24840</name>
</gene>
<dbReference type="EMBL" id="JAENHL010000008">
    <property type="protein sequence ID" value="MBK1869611.1"/>
    <property type="molecule type" value="Genomic_DNA"/>
</dbReference>
<organism evidence="1 2">
    <name type="scientific">Taklimakanibacter albus</name>
    <dbReference type="NCBI Taxonomy" id="2800327"/>
    <lineage>
        <taxon>Bacteria</taxon>
        <taxon>Pseudomonadati</taxon>
        <taxon>Pseudomonadota</taxon>
        <taxon>Alphaproteobacteria</taxon>
        <taxon>Hyphomicrobiales</taxon>
        <taxon>Aestuariivirgaceae</taxon>
        <taxon>Taklimakanibacter</taxon>
    </lineage>
</organism>
<proteinExistence type="predicted"/>
<accession>A0ACC5RAA5</accession>
<evidence type="ECO:0000313" key="1">
    <source>
        <dbReference type="EMBL" id="MBK1869611.1"/>
    </source>
</evidence>
<keyword evidence="2" id="KW-1185">Reference proteome</keyword>